<organismHost>
    <name type="scientific">Felis catus</name>
    <name type="common">Cat</name>
    <name type="synonym">Felis silvestris catus</name>
    <dbReference type="NCBI Taxonomy" id="9685"/>
</organismHost>
<dbReference type="InterPro" id="IPR007675">
    <property type="entry name" value="Poxvirus_F15"/>
</dbReference>
<evidence type="ECO:0000256" key="2">
    <source>
        <dbReference type="ARBA" id="ARBA00034823"/>
    </source>
</evidence>
<dbReference type="Proteomes" id="UP000279758">
    <property type="component" value="Segment"/>
</dbReference>
<organismHost>
    <name type="scientific">Homo sapiens</name>
    <name type="common">Human</name>
    <dbReference type="NCBI Taxonomy" id="9606"/>
</organismHost>
<evidence type="ECO:0000313" key="3">
    <source>
        <dbReference type="EMBL" id="SNB53280.1"/>
    </source>
</evidence>
<organismHost>
    <name type="scientific">Apodemus sylvaticus</name>
    <name type="common">European woodmouse</name>
    <dbReference type="NCBI Taxonomy" id="10129"/>
</organismHost>
<accession>A0A212Q1W5</accession>
<proteinExistence type="inferred from homology"/>
<comment type="similarity">
    <text evidence="1">Belongs to the orthopoxvirus OPG058 family.</text>
</comment>
<organismHost>
    <name type="scientific">Microtus agrestis</name>
    <name type="common">Short-tailed field vole</name>
    <dbReference type="NCBI Taxonomy" id="29092"/>
</organismHost>
<organismHost>
    <name type="scientific">Loxodonta africana</name>
    <name type="common">African elephant</name>
    <dbReference type="NCBI Taxonomy" id="9785"/>
</organismHost>
<evidence type="ECO:0000256" key="1">
    <source>
        <dbReference type="ARBA" id="ARBA00034705"/>
    </source>
</evidence>
<organism evidence="3">
    <name type="scientific">Cowpox virus</name>
    <name type="common">CPV</name>
    <dbReference type="NCBI Taxonomy" id="10243"/>
    <lineage>
        <taxon>Viruses</taxon>
        <taxon>Varidnaviria</taxon>
        <taxon>Bamfordvirae</taxon>
        <taxon>Nucleocytoviricota</taxon>
        <taxon>Pokkesviricetes</taxon>
        <taxon>Chitovirales</taxon>
        <taxon>Poxviridae</taxon>
        <taxon>Chordopoxvirinae</taxon>
        <taxon>Orthopoxvirus</taxon>
        <taxon>Orthopoxvirus cowpox</taxon>
    </lineage>
</organism>
<dbReference type="Pfam" id="PF04596">
    <property type="entry name" value="Pox_F15"/>
    <property type="match status" value="1"/>
</dbReference>
<dbReference type="EMBL" id="LT896720">
    <property type="protein sequence ID" value="SNB53280.1"/>
    <property type="molecule type" value="Genomic_DNA"/>
</dbReference>
<gene>
    <name evidence="3" type="primary">CPXV064</name>
</gene>
<sequence length="174" mass="20799">MYRDEQNGYYRQKMKRNEEYCGLHKLKMEIFNVEELINMKPFKNMNKITINQKDNCILANRCFVKIDTPRYIPSTSISSSNIIRIRNHDFTLSELLYSPFHFQQPQFQYLLPGFVLTCIDKVSKQQKECKYCISNRGDDDSLSINLFIPTINKSIYIIIGLRMKNFWKPKFEIE</sequence>
<organismHost>
    <name type="scientific">Bos taurus</name>
    <name type="common">Bovine</name>
    <dbReference type="NCBI Taxonomy" id="9913"/>
</organismHost>
<name>A0A212Q1W5_COWPX</name>
<protein>
    <recommendedName>
        <fullName evidence="2">Protein OPG060</fullName>
    </recommendedName>
</protein>
<organismHost>
    <name type="scientific">Mus musculus</name>
    <name type="common">Mouse</name>
    <dbReference type="NCBI Taxonomy" id="10090"/>
</organismHost>
<organismHost>
    <name type="scientific">Myodes glareolus</name>
    <name type="common">Bank vole</name>
    <name type="synonym">Clethrionomys glareolus</name>
    <dbReference type="NCBI Taxonomy" id="447135"/>
</organismHost>
<dbReference type="PIRSF" id="PIRSF015694">
    <property type="entry name" value="VAC_F15L"/>
    <property type="match status" value="1"/>
</dbReference>
<reference evidence="3" key="1">
    <citation type="submission" date="2017-06" db="EMBL/GenBank/DDBJ databases">
        <authorList>
            <person name="Kim H.J."/>
            <person name="Triplett B.A."/>
        </authorList>
    </citation>
    <scope>NUCLEOTIDE SEQUENCE</scope>
    <source>
        <strain evidence="3">Ger/2015/Human1</strain>
    </source>
</reference>